<reference evidence="6" key="1">
    <citation type="submission" date="2021-04" db="EMBL/GenBank/DDBJ databases">
        <authorList>
            <consortium name="Wellcome Sanger Institute Data Sharing"/>
        </authorList>
    </citation>
    <scope>NUCLEOTIDE SEQUENCE [LARGE SCALE GENOMIC DNA]</scope>
</reference>
<evidence type="ECO:0000256" key="1">
    <source>
        <dbReference type="ARBA" id="ARBA00004613"/>
    </source>
</evidence>
<feature type="domain" description="WxxW" evidence="5">
    <location>
        <begin position="117"/>
        <end position="199"/>
    </location>
</feature>
<evidence type="ECO:0000256" key="4">
    <source>
        <dbReference type="ARBA" id="ARBA00023180"/>
    </source>
</evidence>
<reference evidence="6" key="2">
    <citation type="submission" date="2025-08" db="UniProtKB">
        <authorList>
            <consortium name="Ensembl"/>
        </authorList>
    </citation>
    <scope>IDENTIFICATION</scope>
</reference>
<evidence type="ECO:0000313" key="7">
    <source>
        <dbReference type="Proteomes" id="UP000472265"/>
    </source>
</evidence>
<accession>A0A671TED2</accession>
<dbReference type="GeneTree" id="ENSGT00390000008152"/>
<evidence type="ECO:0000256" key="2">
    <source>
        <dbReference type="ARBA" id="ARBA00022525"/>
    </source>
</evidence>
<keyword evidence="7" id="KW-1185">Reference proteome</keyword>
<evidence type="ECO:0000313" key="6">
    <source>
        <dbReference type="Ensembl" id="ENSSAUP00010000578.1"/>
    </source>
</evidence>
<evidence type="ECO:0000259" key="5">
    <source>
        <dbReference type="Pfam" id="PF13330"/>
    </source>
</evidence>
<dbReference type="AlphaFoldDB" id="A0A671TED2"/>
<gene>
    <name evidence="6" type="primary">si:dkey-205h13.2</name>
</gene>
<protein>
    <submittedName>
        <fullName evidence="6">Uncharacterized LOC115584635</fullName>
    </submittedName>
</protein>
<keyword evidence="4" id="KW-0325">Glycoprotein</keyword>
<dbReference type="Ensembl" id="ENSSAUT00010000617.1">
    <property type="protein sequence ID" value="ENSSAUP00010000578.1"/>
    <property type="gene ID" value="ENSSAUG00010000329.1"/>
</dbReference>
<feature type="domain" description="WxxW" evidence="5">
    <location>
        <begin position="22"/>
        <end position="104"/>
    </location>
</feature>
<dbReference type="Proteomes" id="UP000472265">
    <property type="component" value="Chromosome 7"/>
</dbReference>
<dbReference type="GO" id="GO:0005576">
    <property type="term" value="C:extracellular region"/>
    <property type="evidence" value="ECO:0007669"/>
    <property type="project" value="UniProtKB-SubCell"/>
</dbReference>
<reference evidence="6" key="3">
    <citation type="submission" date="2025-09" db="UniProtKB">
        <authorList>
            <consortium name="Ensembl"/>
        </authorList>
    </citation>
    <scope>IDENTIFICATION</scope>
</reference>
<sequence>MTPTEELSFQMWVSLDPSECRTRWFDHDDPTRNGDYEVLSDLQKIHPGEICQQPIAIEVQTVSGEPASNTSDAFLNYDATYGFACANADQGSRSCEDYRVRFTCPKEFCQVSDQCRTRWLNGDNPSEEGDVESILQLLKTFPGQVCRNPISIEAQTASGISAKHTGDTFLSYDVTFGFACINGRQKSKQCEDYQVILTCPSDFCQGCRTRWFDLDDPTRRGDYETLLRVQTLYPSQVCSQPVAVEAMTVSGVPAHQTGDVFQVYDAARGFACVNAEQPGGNRCQDYKVRFTCPLAFCSV</sequence>
<feature type="domain" description="WxxW" evidence="5">
    <location>
        <begin position="209"/>
        <end position="292"/>
    </location>
</feature>
<name>A0A671TED2_SPAAU</name>
<comment type="subcellular location">
    <subcellularLocation>
        <location evidence="1">Secreted</location>
    </subcellularLocation>
</comment>
<keyword evidence="2" id="KW-0964">Secreted</keyword>
<proteinExistence type="predicted"/>
<dbReference type="PANTHER" id="PTHR15031">
    <property type="entry name" value="CARTILAGE INTERMEDIATE LAYER PROTEIN CLIP"/>
    <property type="match status" value="1"/>
</dbReference>
<keyword evidence="3" id="KW-0732">Signal</keyword>
<dbReference type="InterPro" id="IPR039675">
    <property type="entry name" value="CILP1/CILP2"/>
</dbReference>
<organism evidence="6 7">
    <name type="scientific">Sparus aurata</name>
    <name type="common">Gilthead sea bream</name>
    <dbReference type="NCBI Taxonomy" id="8175"/>
    <lineage>
        <taxon>Eukaryota</taxon>
        <taxon>Metazoa</taxon>
        <taxon>Chordata</taxon>
        <taxon>Craniata</taxon>
        <taxon>Vertebrata</taxon>
        <taxon>Euteleostomi</taxon>
        <taxon>Actinopterygii</taxon>
        <taxon>Neopterygii</taxon>
        <taxon>Teleostei</taxon>
        <taxon>Neoteleostei</taxon>
        <taxon>Acanthomorphata</taxon>
        <taxon>Eupercaria</taxon>
        <taxon>Spariformes</taxon>
        <taxon>Sparidae</taxon>
        <taxon>Sparus</taxon>
    </lineage>
</organism>
<dbReference type="PANTHER" id="PTHR15031:SF4">
    <property type="entry name" value="CARTILAGE INTERMEDIATE LAYER PROTEIN 1"/>
    <property type="match status" value="1"/>
</dbReference>
<dbReference type="InterPro" id="IPR025155">
    <property type="entry name" value="WxxW_domain"/>
</dbReference>
<evidence type="ECO:0000256" key="3">
    <source>
        <dbReference type="ARBA" id="ARBA00022729"/>
    </source>
</evidence>
<dbReference type="Pfam" id="PF13330">
    <property type="entry name" value="Mucin2_WxxW"/>
    <property type="match status" value="3"/>
</dbReference>